<dbReference type="InterPro" id="IPR020672">
    <property type="entry name" value="Ribose5P_isomerase_typA_subgr"/>
</dbReference>
<dbReference type="UniPathway" id="UPA00115">
    <property type="reaction ID" value="UER00412"/>
</dbReference>
<dbReference type="Gene3D" id="3.40.50.1360">
    <property type="match status" value="1"/>
</dbReference>
<comment type="similarity">
    <text evidence="3">Belongs to the ribose 5-phosphate isomerase family.</text>
</comment>
<protein>
    <recommendedName>
        <fullName evidence="3">Ribose-5-phosphate isomerase A</fullName>
        <ecNumber evidence="3">5.3.1.6</ecNumber>
    </recommendedName>
    <alternativeName>
        <fullName evidence="3">Phosphoriboisomerase A</fullName>
        <shortName evidence="3">PRI</shortName>
    </alternativeName>
</protein>
<feature type="binding site" evidence="3">
    <location>
        <begin position="29"/>
        <end position="32"/>
    </location>
    <ligand>
        <name>substrate</name>
    </ligand>
</feature>
<gene>
    <name evidence="3" type="primary">rpiA</name>
    <name evidence="4" type="ORF">A8990_107129</name>
</gene>
<dbReference type="SUPFAM" id="SSF100950">
    <property type="entry name" value="NagB/RpiA/CoA transferase-like"/>
    <property type="match status" value="1"/>
</dbReference>
<comment type="caution">
    <text evidence="4">The sequence shown here is derived from an EMBL/GenBank/DDBJ whole genome shotgun (WGS) entry which is preliminary data.</text>
</comment>
<evidence type="ECO:0000313" key="5">
    <source>
        <dbReference type="Proteomes" id="UP000256304"/>
    </source>
</evidence>
<evidence type="ECO:0000313" key="4">
    <source>
        <dbReference type="EMBL" id="REE89033.1"/>
    </source>
</evidence>
<comment type="catalytic activity">
    <reaction evidence="1 3">
        <text>aldehydo-D-ribose 5-phosphate = D-ribulose 5-phosphate</text>
        <dbReference type="Rhea" id="RHEA:14657"/>
        <dbReference type="ChEBI" id="CHEBI:58121"/>
        <dbReference type="ChEBI" id="CHEBI:58273"/>
        <dbReference type="EC" id="5.3.1.6"/>
    </reaction>
</comment>
<dbReference type="CDD" id="cd01398">
    <property type="entry name" value="RPI_A"/>
    <property type="match status" value="1"/>
</dbReference>
<dbReference type="PANTHER" id="PTHR11934:SF0">
    <property type="entry name" value="RIBOSE-5-PHOSPHATE ISOMERASE"/>
    <property type="match status" value="1"/>
</dbReference>
<evidence type="ECO:0000256" key="2">
    <source>
        <dbReference type="ARBA" id="ARBA00023235"/>
    </source>
</evidence>
<dbReference type="GO" id="GO:0004751">
    <property type="term" value="F:ribose-5-phosphate isomerase activity"/>
    <property type="evidence" value="ECO:0007669"/>
    <property type="project" value="UniProtKB-UniRule"/>
</dbReference>
<dbReference type="NCBIfam" id="TIGR00021">
    <property type="entry name" value="rpiA"/>
    <property type="match status" value="1"/>
</dbReference>
<proteinExistence type="inferred from homology"/>
<dbReference type="PANTHER" id="PTHR11934">
    <property type="entry name" value="RIBOSE-5-PHOSPHATE ISOMERASE"/>
    <property type="match status" value="1"/>
</dbReference>
<dbReference type="SUPFAM" id="SSF75445">
    <property type="entry name" value="D-ribose-5-phosphate isomerase (RpiA), lid domain"/>
    <property type="match status" value="1"/>
</dbReference>
<dbReference type="RefSeq" id="WP_116188535.1">
    <property type="nucleotide sequence ID" value="NZ_QTTN01000007.1"/>
</dbReference>
<dbReference type="InterPro" id="IPR004788">
    <property type="entry name" value="Ribose5P_isomerase_type_A"/>
</dbReference>
<dbReference type="GO" id="GO:0006014">
    <property type="term" value="P:D-ribose metabolic process"/>
    <property type="evidence" value="ECO:0007669"/>
    <property type="project" value="TreeGrafter"/>
</dbReference>
<evidence type="ECO:0000256" key="1">
    <source>
        <dbReference type="ARBA" id="ARBA00001713"/>
    </source>
</evidence>
<dbReference type="Proteomes" id="UP000256304">
    <property type="component" value="Unassembled WGS sequence"/>
</dbReference>
<dbReference type="GO" id="GO:0005829">
    <property type="term" value="C:cytosol"/>
    <property type="evidence" value="ECO:0007669"/>
    <property type="project" value="TreeGrafter"/>
</dbReference>
<dbReference type="AlphaFoldDB" id="A0A3D9SFU6"/>
<reference evidence="4 5" key="1">
    <citation type="submission" date="2018-08" db="EMBL/GenBank/DDBJ databases">
        <title>Genomic Encyclopedia of Type Strains, Phase III (KMG-III): the genomes of soil and plant-associated and newly described type strains.</title>
        <authorList>
            <person name="Whitman W."/>
        </authorList>
    </citation>
    <scope>NUCLEOTIDE SEQUENCE [LARGE SCALE GENOMIC DNA]</scope>
    <source>
        <strain evidence="4 5">CGMCC 1.10966</strain>
    </source>
</reference>
<feature type="binding site" evidence="3">
    <location>
        <begin position="97"/>
        <end position="100"/>
    </location>
    <ligand>
        <name>substrate</name>
    </ligand>
</feature>
<keyword evidence="5" id="KW-1185">Reference proteome</keyword>
<organism evidence="4 5">
    <name type="scientific">Paenibacillus taihuensis</name>
    <dbReference type="NCBI Taxonomy" id="1156355"/>
    <lineage>
        <taxon>Bacteria</taxon>
        <taxon>Bacillati</taxon>
        <taxon>Bacillota</taxon>
        <taxon>Bacilli</taxon>
        <taxon>Bacillales</taxon>
        <taxon>Paenibacillaceae</taxon>
        <taxon>Paenibacillus</taxon>
    </lineage>
</organism>
<dbReference type="FunFam" id="3.40.50.1360:FF:000001">
    <property type="entry name" value="Ribose-5-phosphate isomerase A"/>
    <property type="match status" value="1"/>
</dbReference>
<dbReference type="EC" id="5.3.1.6" evidence="3"/>
<feature type="binding site" evidence="3">
    <location>
        <position position="124"/>
    </location>
    <ligand>
        <name>substrate</name>
    </ligand>
</feature>
<dbReference type="Pfam" id="PF06026">
    <property type="entry name" value="Rib_5-P_isom_A"/>
    <property type="match status" value="1"/>
</dbReference>
<dbReference type="NCBIfam" id="NF001924">
    <property type="entry name" value="PRK00702.1"/>
    <property type="match status" value="1"/>
</dbReference>
<dbReference type="GO" id="GO:0009052">
    <property type="term" value="P:pentose-phosphate shunt, non-oxidative branch"/>
    <property type="evidence" value="ECO:0007669"/>
    <property type="project" value="UniProtKB-UniRule"/>
</dbReference>
<comment type="subunit">
    <text evidence="3">Homodimer.</text>
</comment>
<accession>A0A3D9SFU6</accession>
<dbReference type="EMBL" id="QTTN01000007">
    <property type="protein sequence ID" value="REE89033.1"/>
    <property type="molecule type" value="Genomic_DNA"/>
</dbReference>
<keyword evidence="2 3" id="KW-0413">Isomerase</keyword>
<dbReference type="InterPro" id="IPR037171">
    <property type="entry name" value="NagB/RpiA_transferase-like"/>
</dbReference>
<comment type="function">
    <text evidence="3">Catalyzes the reversible conversion of ribose-5-phosphate to ribulose 5-phosphate.</text>
</comment>
<evidence type="ECO:0000256" key="3">
    <source>
        <dbReference type="HAMAP-Rule" id="MF_00170"/>
    </source>
</evidence>
<dbReference type="Gene3D" id="3.30.70.260">
    <property type="match status" value="1"/>
</dbReference>
<feature type="binding site" evidence="3">
    <location>
        <begin position="84"/>
        <end position="87"/>
    </location>
    <ligand>
        <name>substrate</name>
    </ligand>
</feature>
<feature type="active site" description="Proton acceptor" evidence="3">
    <location>
        <position position="106"/>
    </location>
</feature>
<sequence length="226" mass="24500">MDKIVMAKRAASEKAAQYVRDGMVVGLGTGSTAYWAIQKLGEMTKNGLQIKAVATSNQSEALAKELQIPLIAFTDIDGIDVTIDGADEVDDEWNLIKGGGGALLREKIIASASKELIVVADEGKKVEQLGKFHLPVEIVQFGYELTLRKLASYGCIPHLRMSGEKRFITDNGNFIVDCEFGRIEQPSELHVALNMIPGVVENGLFIHLATKVIVGFGDGSVRELGR</sequence>
<dbReference type="OrthoDB" id="5870696at2"/>
<dbReference type="HAMAP" id="MF_00170">
    <property type="entry name" value="Rib_5P_isom_A"/>
    <property type="match status" value="1"/>
</dbReference>
<name>A0A3D9SFU6_9BACL</name>
<comment type="pathway">
    <text evidence="3">Carbohydrate degradation; pentose phosphate pathway; D-ribose 5-phosphate from D-ribulose 5-phosphate (non-oxidative stage): step 1/1.</text>
</comment>